<organism evidence="2 3">
    <name type="scientific">Rhizobium sophoriradicis</name>
    <dbReference type="NCBI Taxonomy" id="1535245"/>
    <lineage>
        <taxon>Bacteria</taxon>
        <taxon>Pseudomonadati</taxon>
        <taxon>Pseudomonadota</taxon>
        <taxon>Alphaproteobacteria</taxon>
        <taxon>Hyphomicrobiales</taxon>
        <taxon>Rhizobiaceae</taxon>
        <taxon>Rhizobium/Agrobacterium group</taxon>
        <taxon>Rhizobium</taxon>
    </lineage>
</organism>
<name>A0A2A5KKI0_9HYPH</name>
<reference evidence="2 3" key="1">
    <citation type="submission" date="2017-09" db="EMBL/GenBank/DDBJ databases">
        <title>Comparative genomics of rhizobia isolated from Phaseolus vulgaris in China.</title>
        <authorList>
            <person name="Tong W."/>
        </authorList>
    </citation>
    <scope>NUCLEOTIDE SEQUENCE [LARGE SCALE GENOMIC DNA]</scope>
    <source>
        <strain evidence="2 3">L101</strain>
    </source>
</reference>
<comment type="caution">
    <text evidence="2">The sequence shown here is derived from an EMBL/GenBank/DDBJ whole genome shotgun (WGS) entry which is preliminary data.</text>
</comment>
<evidence type="ECO:0000313" key="3">
    <source>
        <dbReference type="Proteomes" id="UP000218807"/>
    </source>
</evidence>
<evidence type="ECO:0000256" key="1">
    <source>
        <dbReference type="SAM" id="SignalP"/>
    </source>
</evidence>
<protein>
    <recommendedName>
        <fullName evidence="4">PBCV-specific basic adaptor domain-containing protein</fullName>
    </recommendedName>
</protein>
<dbReference type="AlphaFoldDB" id="A0A2A5KKI0"/>
<gene>
    <name evidence="2" type="ORF">CPT34_29525</name>
</gene>
<keyword evidence="3" id="KW-1185">Reference proteome</keyword>
<evidence type="ECO:0000313" key="2">
    <source>
        <dbReference type="EMBL" id="PCK77550.1"/>
    </source>
</evidence>
<dbReference type="Proteomes" id="UP000218807">
    <property type="component" value="Unassembled WGS sequence"/>
</dbReference>
<feature type="signal peptide" evidence="1">
    <location>
        <begin position="1"/>
        <end position="17"/>
    </location>
</feature>
<proteinExistence type="predicted"/>
<sequence length="105" mass="10647">MAVAFAASCVLSPSAFATNTPCSGKKGGIDHCQGSTFVCRDGSVSGSKKSCEAEMGGLGLLESGAGEMQPASSPSCSCRTGSYCTGPRGGRYCITDDGSKSYLRR</sequence>
<feature type="chain" id="PRO_5013331875" description="PBCV-specific basic adaptor domain-containing protein" evidence="1">
    <location>
        <begin position="18"/>
        <end position="105"/>
    </location>
</feature>
<evidence type="ECO:0008006" key="4">
    <source>
        <dbReference type="Google" id="ProtNLM"/>
    </source>
</evidence>
<accession>A0A2A5KKI0</accession>
<keyword evidence="1" id="KW-0732">Signal</keyword>
<dbReference type="EMBL" id="NXDM01000041">
    <property type="protein sequence ID" value="PCK77550.1"/>
    <property type="molecule type" value="Genomic_DNA"/>
</dbReference>